<feature type="coiled-coil region" evidence="6">
    <location>
        <begin position="262"/>
        <end position="289"/>
    </location>
</feature>
<comment type="function">
    <text evidence="1">Involved in DNA recombination.</text>
</comment>
<accession>A0ABS8KWH3</accession>
<comment type="caution">
    <text evidence="8">The sequence shown here is derived from an EMBL/GenBank/DDBJ whole genome shotgun (WGS) entry which is preliminary data.</text>
</comment>
<dbReference type="EMBL" id="JAJISD010000005">
    <property type="protein sequence ID" value="MCC8430107.1"/>
    <property type="molecule type" value="Genomic_DNA"/>
</dbReference>
<evidence type="ECO:0000256" key="3">
    <source>
        <dbReference type="ARBA" id="ARBA00021840"/>
    </source>
</evidence>
<sequence length="602" mass="65753">MLDTASIVAIGLGLIALGIALLSLLRSRGAATPEGLTREQVAELFRSEHDRLRGTLDELFRAAREELSGRLDTGIGKVEGQARATQDKLDSELAKLATEASANRDRLRSAIEERLEKSGTAQGEAAKEARAILFQAITDQGKAAIDLMAQMGAQQKERLETAAAEQATAAKETRDSLIQAVTDQSKAAIDLLSQIGGQQKERLESATAEQATAAKEMRDGLMQAVTDQGKAATDLLTQIGQNQKERLDTVSTGLTDLTKEQGEKLEAVRKAVEDRLETLRKENSVKLDEMRQTVDEKLQSTLETRLGESFNRVVEQLERVHHGIGEMKSLATGVGDLKKVLSNVSVRGALGEIQLARLLEQFLSPEQYIENAVVRENSQERVEFAIRLPGRDDENEVLLPVDAKFPQEDYQRLLEAAESGDVDGVAAASQALEARIRQFAATIRSKYVVPPRTTDFAILFLPTEGLYAEVLRRPGLFEKLQRDHQVTLAGPTTLTALLNALQMGFRSLALQKRSSEVWQVLGAVRTEFGKYNGVVEKIGKQLGTAANTVHELGRRTRAMGRKLRDVETLPVAQAEALLGFSGDGVVDSDDPEEVQGDESDQA</sequence>
<reference evidence="8 9" key="1">
    <citation type="submission" date="2021-11" db="EMBL/GenBank/DDBJ databases">
        <authorList>
            <person name="Lee D.-H."/>
            <person name="Kim S.-B."/>
        </authorList>
    </citation>
    <scope>NUCLEOTIDE SEQUENCE [LARGE SCALE GENOMIC DNA]</scope>
    <source>
        <strain evidence="8 9">KCTC 52223</strain>
    </source>
</reference>
<gene>
    <name evidence="8" type="primary">rmuC</name>
    <name evidence="8" type="ORF">LJ725_14115</name>
</gene>
<proteinExistence type="inferred from homology"/>
<keyword evidence="9" id="KW-1185">Reference proteome</keyword>
<feature type="region of interest" description="Disordered" evidence="7">
    <location>
        <begin position="581"/>
        <end position="602"/>
    </location>
</feature>
<comment type="similarity">
    <text evidence="2">Belongs to the RmuC family.</text>
</comment>
<name>A0ABS8KWH3_9HYPH</name>
<feature type="compositionally biased region" description="Acidic residues" evidence="7">
    <location>
        <begin position="586"/>
        <end position="602"/>
    </location>
</feature>
<keyword evidence="5" id="KW-0233">DNA recombination</keyword>
<evidence type="ECO:0000256" key="4">
    <source>
        <dbReference type="ARBA" id="ARBA00023054"/>
    </source>
</evidence>
<dbReference type="Pfam" id="PF02646">
    <property type="entry name" value="RmuC"/>
    <property type="match status" value="1"/>
</dbReference>
<organism evidence="8 9">
    <name type="scientific">Reyranella aquatilis</name>
    <dbReference type="NCBI Taxonomy" id="2035356"/>
    <lineage>
        <taxon>Bacteria</taxon>
        <taxon>Pseudomonadati</taxon>
        <taxon>Pseudomonadota</taxon>
        <taxon>Alphaproteobacteria</taxon>
        <taxon>Hyphomicrobiales</taxon>
        <taxon>Reyranellaceae</taxon>
        <taxon>Reyranella</taxon>
    </lineage>
</organism>
<evidence type="ECO:0000313" key="9">
    <source>
        <dbReference type="Proteomes" id="UP001198862"/>
    </source>
</evidence>
<evidence type="ECO:0000313" key="8">
    <source>
        <dbReference type="EMBL" id="MCC8430107.1"/>
    </source>
</evidence>
<evidence type="ECO:0000256" key="2">
    <source>
        <dbReference type="ARBA" id="ARBA00009840"/>
    </source>
</evidence>
<evidence type="ECO:0000256" key="1">
    <source>
        <dbReference type="ARBA" id="ARBA00003416"/>
    </source>
</evidence>
<dbReference type="PANTHER" id="PTHR30563">
    <property type="entry name" value="DNA RECOMBINATION PROTEIN RMUC"/>
    <property type="match status" value="1"/>
</dbReference>
<evidence type="ECO:0000256" key="6">
    <source>
        <dbReference type="SAM" id="Coils"/>
    </source>
</evidence>
<dbReference type="Proteomes" id="UP001198862">
    <property type="component" value="Unassembled WGS sequence"/>
</dbReference>
<dbReference type="PANTHER" id="PTHR30563:SF0">
    <property type="entry name" value="DNA RECOMBINATION PROTEIN RMUC"/>
    <property type="match status" value="1"/>
</dbReference>
<protein>
    <recommendedName>
        <fullName evidence="3">DNA recombination protein RmuC homolog</fullName>
    </recommendedName>
</protein>
<keyword evidence="4 6" id="KW-0175">Coiled coil</keyword>
<evidence type="ECO:0000256" key="7">
    <source>
        <dbReference type="SAM" id="MobiDB-lite"/>
    </source>
</evidence>
<dbReference type="InterPro" id="IPR003798">
    <property type="entry name" value="DNA_recombination_RmuC"/>
</dbReference>
<evidence type="ECO:0000256" key="5">
    <source>
        <dbReference type="ARBA" id="ARBA00023172"/>
    </source>
</evidence>
<dbReference type="RefSeq" id="WP_230551292.1">
    <property type="nucleotide sequence ID" value="NZ_JAJISD010000005.1"/>
</dbReference>